<protein>
    <submittedName>
        <fullName evidence="2">Pr1-like protein</fullName>
    </submittedName>
</protein>
<dbReference type="AlphaFoldDB" id="A0A0R3WPX9"/>
<evidence type="ECO:0000256" key="1">
    <source>
        <dbReference type="SAM" id="MobiDB-lite"/>
    </source>
</evidence>
<dbReference type="WBParaSite" id="TTAC_0000281901-mRNA-1">
    <property type="protein sequence ID" value="TTAC_0000281901-mRNA-1"/>
    <property type="gene ID" value="TTAC_0000281901"/>
</dbReference>
<name>A0A0R3WPX9_HYDTA</name>
<reference evidence="2" key="1">
    <citation type="submission" date="2017-02" db="UniProtKB">
        <authorList>
            <consortium name="WormBaseParasite"/>
        </authorList>
    </citation>
    <scope>IDENTIFICATION</scope>
</reference>
<dbReference type="STRING" id="6205.A0A0R3WPX9"/>
<organism evidence="2">
    <name type="scientific">Hydatigena taeniaeformis</name>
    <name type="common">Feline tapeworm</name>
    <name type="synonym">Taenia taeniaeformis</name>
    <dbReference type="NCBI Taxonomy" id="6205"/>
    <lineage>
        <taxon>Eukaryota</taxon>
        <taxon>Metazoa</taxon>
        <taxon>Spiralia</taxon>
        <taxon>Lophotrochozoa</taxon>
        <taxon>Platyhelminthes</taxon>
        <taxon>Cestoda</taxon>
        <taxon>Eucestoda</taxon>
        <taxon>Cyclophyllidea</taxon>
        <taxon>Taeniidae</taxon>
        <taxon>Hydatigera</taxon>
    </lineage>
</organism>
<sequence length="304" mass="32257">LQQPVNRGGGGGGGGRRPGRQPPRSSGDVSDCQRGSASPHQEAPAVAGGVADEKKVLEESGSVSTMGRRRGGVGGGSGPGPANIQRGAGARQRNRGAQRGGNRAGSGSHTGTAVPSDQLADEQNGVTANANGADPTGPKKEGHSENSVPAQRNGKRHTVNNATEVLKNFSFCLLPLPLSTFLSVWTALTPPSSHRCLRVLAFFRTNLRHSVFSVPRSLTEPRFFTNLPIVAADLLLTLTRSPTYRYRPLSPLSSFCPSYPGPQFTPYSVFIVSYKKIAQKEMFDQKHDTLPSPRVKLCLLGVVV</sequence>
<evidence type="ECO:0000313" key="2">
    <source>
        <dbReference type="WBParaSite" id="TTAC_0000281901-mRNA-1"/>
    </source>
</evidence>
<proteinExistence type="predicted"/>
<accession>A0A0R3WPX9</accession>
<feature type="region of interest" description="Disordered" evidence="1">
    <location>
        <begin position="1"/>
        <end position="156"/>
    </location>
</feature>
<feature type="compositionally biased region" description="Gly residues" evidence="1">
    <location>
        <begin position="7"/>
        <end position="16"/>
    </location>
</feature>
<feature type="compositionally biased region" description="Low complexity" evidence="1">
    <location>
        <begin position="85"/>
        <end position="97"/>
    </location>
</feature>